<dbReference type="Gene3D" id="3.20.20.100">
    <property type="entry name" value="NADP-dependent oxidoreductase domain"/>
    <property type="match status" value="1"/>
</dbReference>
<accession>A0A8T0Q1M6</accession>
<dbReference type="AlphaFoldDB" id="A0A8T0Q1M6"/>
<feature type="compositionally biased region" description="Low complexity" evidence="1">
    <location>
        <begin position="161"/>
        <end position="179"/>
    </location>
</feature>
<keyword evidence="4" id="KW-1185">Reference proteome</keyword>
<dbReference type="InterPro" id="IPR023210">
    <property type="entry name" value="NADP_OxRdtase_dom"/>
</dbReference>
<dbReference type="InterPro" id="IPR036812">
    <property type="entry name" value="NAD(P)_OxRdtase_dom_sf"/>
</dbReference>
<dbReference type="PRINTS" id="PR00069">
    <property type="entry name" value="ALDKETRDTASE"/>
</dbReference>
<feature type="compositionally biased region" description="Pro residues" evidence="1">
    <location>
        <begin position="148"/>
        <end position="160"/>
    </location>
</feature>
<dbReference type="PROSITE" id="PS00063">
    <property type="entry name" value="ALDOKETO_REDUCTASE_3"/>
    <property type="match status" value="1"/>
</dbReference>
<feature type="compositionally biased region" description="Basic and acidic residues" evidence="1">
    <location>
        <begin position="69"/>
        <end position="80"/>
    </location>
</feature>
<evidence type="ECO:0000256" key="1">
    <source>
        <dbReference type="SAM" id="MobiDB-lite"/>
    </source>
</evidence>
<dbReference type="PANTHER" id="PTHR11732">
    <property type="entry name" value="ALDO/KETO REDUCTASE"/>
    <property type="match status" value="1"/>
</dbReference>
<evidence type="ECO:0000313" key="4">
    <source>
        <dbReference type="Proteomes" id="UP000823388"/>
    </source>
</evidence>
<feature type="compositionally biased region" description="Basic and acidic residues" evidence="1">
    <location>
        <begin position="35"/>
        <end position="44"/>
    </location>
</feature>
<protein>
    <recommendedName>
        <fullName evidence="2">NADP-dependent oxidoreductase domain-containing protein</fullName>
    </recommendedName>
</protein>
<dbReference type="Pfam" id="PF00248">
    <property type="entry name" value="Aldo_ket_red"/>
    <property type="match status" value="1"/>
</dbReference>
<dbReference type="EMBL" id="CM029050">
    <property type="protein sequence ID" value="KAG2566519.1"/>
    <property type="molecule type" value="Genomic_DNA"/>
</dbReference>
<dbReference type="GO" id="GO:0016491">
    <property type="term" value="F:oxidoreductase activity"/>
    <property type="evidence" value="ECO:0007669"/>
    <property type="project" value="InterPro"/>
</dbReference>
<organism evidence="3 4">
    <name type="scientific">Panicum virgatum</name>
    <name type="common">Blackwell switchgrass</name>
    <dbReference type="NCBI Taxonomy" id="38727"/>
    <lineage>
        <taxon>Eukaryota</taxon>
        <taxon>Viridiplantae</taxon>
        <taxon>Streptophyta</taxon>
        <taxon>Embryophyta</taxon>
        <taxon>Tracheophyta</taxon>
        <taxon>Spermatophyta</taxon>
        <taxon>Magnoliopsida</taxon>
        <taxon>Liliopsida</taxon>
        <taxon>Poales</taxon>
        <taxon>Poaceae</taxon>
        <taxon>PACMAD clade</taxon>
        <taxon>Panicoideae</taxon>
        <taxon>Panicodae</taxon>
        <taxon>Paniceae</taxon>
        <taxon>Panicinae</taxon>
        <taxon>Panicum</taxon>
        <taxon>Panicum sect. Hiantes</taxon>
    </lineage>
</organism>
<dbReference type="SUPFAM" id="SSF51430">
    <property type="entry name" value="NAD(P)-linked oxidoreductase"/>
    <property type="match status" value="1"/>
</dbReference>
<feature type="compositionally biased region" description="Low complexity" evidence="1">
    <location>
        <begin position="197"/>
        <end position="214"/>
    </location>
</feature>
<comment type="caution">
    <text evidence="3">The sequence shown here is derived from an EMBL/GenBank/DDBJ whole genome shotgun (WGS) entry which is preliminary data.</text>
</comment>
<evidence type="ECO:0000259" key="2">
    <source>
        <dbReference type="Pfam" id="PF00248"/>
    </source>
</evidence>
<feature type="region of interest" description="Disordered" evidence="1">
    <location>
        <begin position="1"/>
        <end position="241"/>
    </location>
</feature>
<reference evidence="3" key="1">
    <citation type="submission" date="2020-05" db="EMBL/GenBank/DDBJ databases">
        <title>WGS assembly of Panicum virgatum.</title>
        <authorList>
            <person name="Lovell J.T."/>
            <person name="Jenkins J."/>
            <person name="Shu S."/>
            <person name="Juenger T.E."/>
            <person name="Schmutz J."/>
        </authorList>
    </citation>
    <scope>NUCLEOTIDE SEQUENCE</scope>
    <source>
        <strain evidence="3">AP13</strain>
    </source>
</reference>
<sequence>MRPTSQAQSDRHVRAPSRHARSCSVVPAPRRNHRSQRDASDPRRPGAHGASHRHGVRGGAGGGPAVGRRAADAGGRHGHGDVPAGARRGHQGRGAGGHRGGLPPLRHGRHVRHGAAARRRRGRGGAPRAPPVPGGGVRHVQALVHAEPPGPRPPLPPGDPQEPADGVPGPVPDPLAGGPQARAADFPQQEGGRRAARLGGRVARHGGVPAAGARQGHRRQQLHHQAPRQGARRRRRPPAVNQVELNPAWQQRALRAYCADKGVHVAAYSPLGGQNWDGTGSNAVLESEVLAGIARARGKSVAQAALRWIYEQGVTSIVKSYNKERLKQNLDIFDWELTDDDRLKISQIPQKKIVKAEGLFSQEGEFTSVDPADLDIVEE</sequence>
<feature type="compositionally biased region" description="Basic residues" evidence="1">
    <location>
        <begin position="215"/>
        <end position="237"/>
    </location>
</feature>
<dbReference type="InterPro" id="IPR020471">
    <property type="entry name" value="AKR"/>
</dbReference>
<feature type="domain" description="NADP-dependent oxidoreductase" evidence="2">
    <location>
        <begin position="234"/>
        <end position="345"/>
    </location>
</feature>
<name>A0A8T0Q1M6_PANVG</name>
<dbReference type="Proteomes" id="UP000823388">
    <property type="component" value="Chromosome 7N"/>
</dbReference>
<gene>
    <name evidence="3" type="ORF">PVAP13_7NG186791</name>
</gene>
<evidence type="ECO:0000313" key="3">
    <source>
        <dbReference type="EMBL" id="KAG2566519.1"/>
    </source>
</evidence>
<feature type="compositionally biased region" description="Basic residues" evidence="1">
    <location>
        <begin position="106"/>
        <end position="123"/>
    </location>
</feature>
<dbReference type="InterPro" id="IPR018170">
    <property type="entry name" value="Aldo/ket_reductase_CS"/>
</dbReference>
<proteinExistence type="predicted"/>